<reference evidence="1 2" key="1">
    <citation type="submission" date="2011-07" db="EMBL/GenBank/DDBJ databases">
        <authorList>
            <person name="Harkins D.M."/>
            <person name="Madupu R."/>
            <person name="Durkin A.S."/>
            <person name="Torralba M."/>
            <person name="Methe B."/>
            <person name="Sutton G.G."/>
            <person name="Nelson K.E."/>
        </authorList>
    </citation>
    <scope>NUCLEOTIDE SEQUENCE [LARGE SCALE GENOMIC DNA]</scope>
    <source>
        <strain evidence="1 2">HK 85</strain>
    </source>
</reference>
<evidence type="ECO:0000313" key="2">
    <source>
        <dbReference type="Proteomes" id="UP000006235"/>
    </source>
</evidence>
<dbReference type="STRING" id="1035188.HMPREF9952_0812"/>
<dbReference type="Proteomes" id="UP000006235">
    <property type="component" value="Unassembled WGS sequence"/>
</dbReference>
<evidence type="ECO:0008006" key="3">
    <source>
        <dbReference type="Google" id="ProtNLM"/>
    </source>
</evidence>
<dbReference type="InterPro" id="IPR047666">
    <property type="entry name" value="ANR_neg_reg"/>
</dbReference>
<organism evidence="1 2">
    <name type="scientific">Haemophilus pittmaniae HK 85</name>
    <dbReference type="NCBI Taxonomy" id="1035188"/>
    <lineage>
        <taxon>Bacteria</taxon>
        <taxon>Pseudomonadati</taxon>
        <taxon>Pseudomonadota</taxon>
        <taxon>Gammaproteobacteria</taxon>
        <taxon>Pasteurellales</taxon>
        <taxon>Pasteurellaceae</taxon>
        <taxon>Haemophilus</taxon>
    </lineage>
</organism>
<sequence>MRQKFLAFDRACETAAEAERTRLFFKAAQYWRTGYHLAPCKSDADWCFARADYCFKAAIDTGAIKVKKQE</sequence>
<protein>
    <recommendedName>
        <fullName evidence="3">ANR family transcriptional regulator</fullName>
    </recommendedName>
</protein>
<dbReference type="EMBL" id="AFUV01000014">
    <property type="protein sequence ID" value="EGV05760.1"/>
    <property type="molecule type" value="Genomic_DNA"/>
</dbReference>
<dbReference type="RefSeq" id="WP_007242716.1">
    <property type="nucleotide sequence ID" value="NZ_AFUV01000014.1"/>
</dbReference>
<gene>
    <name evidence="1" type="ORF">HMPREF9952_0812</name>
</gene>
<dbReference type="NCBIfam" id="NF033650">
    <property type="entry name" value="ANR_neg_reg"/>
    <property type="match status" value="1"/>
</dbReference>
<comment type="caution">
    <text evidence="1">The sequence shown here is derived from an EMBL/GenBank/DDBJ whole genome shotgun (WGS) entry which is preliminary data.</text>
</comment>
<evidence type="ECO:0000313" key="1">
    <source>
        <dbReference type="EMBL" id="EGV05760.1"/>
    </source>
</evidence>
<name>F9Q9V9_9PAST</name>
<accession>F9Q9V9</accession>
<dbReference type="AlphaFoldDB" id="F9Q9V9"/>
<proteinExistence type="predicted"/>